<sequence>MLPSSYSKITPEIEKLAGLTEQAAYVNPELYTEYGVKRGLRDLNGKGVLVGITNISEVNSQRVIDGKNVPIPGELYYRGYKIQDIVNNIRPDSHFGFEEITYLLLFGELPTKKQLRNFIKLLSSYRSLPKNFVRDSILKKPSNDMMNSLARSVLALYSYDDNPDDISQPNVLRQCLQLIAMFPLLSVYGYQAYRYYAKGDSLIIHRPKKEYSTAENILHCLRDDSSFTPLEAKLLDVALILHAEHGGGNNSTFTTHLVSSSGTDTYSAIAAALGSLKGPRHGGANIKVVKMFADLKKNVKDWTDEEEVGAYLRALLHKEAFDHAGLIYGIGHAVYSISDPRAVLFQGYVEQLAEAKGYDKEYALYSLVERLAPQIISEERKIYKGVSPNVDFFSGFVYQMLGLPMELFTPIFAIARIAGWSAHRLEELSHHDKIMRPAYMTVAKHRKYIPIDER</sequence>
<dbReference type="CDD" id="cd06113">
    <property type="entry name" value="citrate_synt_like_1_2"/>
    <property type="match status" value="1"/>
</dbReference>
<keyword evidence="8" id="KW-1185">Reference proteome</keyword>
<dbReference type="GO" id="GO:0005829">
    <property type="term" value="C:cytosol"/>
    <property type="evidence" value="ECO:0007669"/>
    <property type="project" value="TreeGrafter"/>
</dbReference>
<dbReference type="GO" id="GO:0005975">
    <property type="term" value="P:carbohydrate metabolic process"/>
    <property type="evidence" value="ECO:0007669"/>
    <property type="project" value="TreeGrafter"/>
</dbReference>
<dbReference type="PANTHER" id="PTHR11739:SF4">
    <property type="entry name" value="CITRATE SYNTHASE, PEROXISOMAL"/>
    <property type="match status" value="1"/>
</dbReference>
<protein>
    <recommendedName>
        <fullName evidence="5">Citrate synthase</fullName>
    </recommendedName>
</protein>
<proteinExistence type="inferred from homology"/>
<dbReference type="EMBL" id="VOGC01000002">
    <property type="protein sequence ID" value="MQN00944.1"/>
    <property type="molecule type" value="Genomic_DNA"/>
</dbReference>
<dbReference type="GO" id="GO:0036440">
    <property type="term" value="F:citrate synthase activity"/>
    <property type="evidence" value="ECO:0007669"/>
    <property type="project" value="UniProtKB-EC"/>
</dbReference>
<name>A0A6N7IX94_9FIRM</name>
<evidence type="ECO:0000313" key="7">
    <source>
        <dbReference type="EMBL" id="MQN00944.1"/>
    </source>
</evidence>
<feature type="active site" evidence="6">
    <location>
        <position position="332"/>
    </location>
</feature>
<dbReference type="InterPro" id="IPR016143">
    <property type="entry name" value="Citrate_synth-like_sm_a-sub"/>
</dbReference>
<evidence type="ECO:0000256" key="5">
    <source>
        <dbReference type="PIRNR" id="PIRNR001369"/>
    </source>
</evidence>
<dbReference type="PANTHER" id="PTHR11739">
    <property type="entry name" value="CITRATE SYNTHASE"/>
    <property type="match status" value="1"/>
</dbReference>
<evidence type="ECO:0000256" key="3">
    <source>
        <dbReference type="ARBA" id="ARBA00022679"/>
    </source>
</evidence>
<comment type="catalytic activity">
    <reaction evidence="4">
        <text>oxaloacetate + acetyl-CoA + H2O = citrate + CoA + H(+)</text>
        <dbReference type="Rhea" id="RHEA:16845"/>
        <dbReference type="ChEBI" id="CHEBI:15377"/>
        <dbReference type="ChEBI" id="CHEBI:15378"/>
        <dbReference type="ChEBI" id="CHEBI:16452"/>
        <dbReference type="ChEBI" id="CHEBI:16947"/>
        <dbReference type="ChEBI" id="CHEBI:57287"/>
        <dbReference type="ChEBI" id="CHEBI:57288"/>
        <dbReference type="EC" id="2.3.3.16"/>
    </reaction>
</comment>
<dbReference type="AlphaFoldDB" id="A0A6N7IX94"/>
<evidence type="ECO:0000256" key="2">
    <source>
        <dbReference type="ARBA" id="ARBA00010566"/>
    </source>
</evidence>
<accession>A0A6N7IX94</accession>
<dbReference type="UniPathway" id="UPA00223"/>
<dbReference type="InterPro" id="IPR036969">
    <property type="entry name" value="Citrate_synthase_sf"/>
</dbReference>
<evidence type="ECO:0000256" key="6">
    <source>
        <dbReference type="PIRSR" id="PIRSR001369-1"/>
    </source>
</evidence>
<dbReference type="Proteomes" id="UP000460257">
    <property type="component" value="Unassembled WGS sequence"/>
</dbReference>
<dbReference type="Gene3D" id="1.10.230.10">
    <property type="entry name" value="Cytochrome P450-Terp, domain 2"/>
    <property type="match status" value="1"/>
</dbReference>
<evidence type="ECO:0000256" key="4">
    <source>
        <dbReference type="ARBA" id="ARBA00049288"/>
    </source>
</evidence>
<organism evidence="7 8">
    <name type="scientific">Candidatus Weimeria bifida</name>
    <dbReference type="NCBI Taxonomy" id="2599074"/>
    <lineage>
        <taxon>Bacteria</taxon>
        <taxon>Bacillati</taxon>
        <taxon>Bacillota</taxon>
        <taxon>Clostridia</taxon>
        <taxon>Lachnospirales</taxon>
        <taxon>Lachnospiraceae</taxon>
        <taxon>Candidatus Weimeria</taxon>
    </lineage>
</organism>
<dbReference type="PRINTS" id="PR00143">
    <property type="entry name" value="CITRTSNTHASE"/>
</dbReference>
<comment type="similarity">
    <text evidence="2 5">Belongs to the citrate synthase family.</text>
</comment>
<dbReference type="InterPro" id="IPR002020">
    <property type="entry name" value="Citrate_synthase"/>
</dbReference>
<dbReference type="GO" id="GO:0006099">
    <property type="term" value="P:tricarboxylic acid cycle"/>
    <property type="evidence" value="ECO:0007669"/>
    <property type="project" value="UniProtKB-UniPathway"/>
</dbReference>
<keyword evidence="3 5" id="KW-0808">Transferase</keyword>
<feature type="active site" evidence="6">
    <location>
        <position position="391"/>
    </location>
</feature>
<evidence type="ECO:0000313" key="8">
    <source>
        <dbReference type="Proteomes" id="UP000460257"/>
    </source>
</evidence>
<dbReference type="NCBIfam" id="NF010635">
    <property type="entry name" value="PRK14032.1"/>
    <property type="match status" value="1"/>
</dbReference>
<dbReference type="InterPro" id="IPR016142">
    <property type="entry name" value="Citrate_synth-like_lrg_a-sub"/>
</dbReference>
<dbReference type="SUPFAM" id="SSF48256">
    <property type="entry name" value="Citrate synthase"/>
    <property type="match status" value="1"/>
</dbReference>
<dbReference type="InterPro" id="IPR024176">
    <property type="entry name" value="Citrate_synthase_bac-typ"/>
</dbReference>
<comment type="pathway">
    <text evidence="1">Carbohydrate metabolism; tricarboxylic acid cycle.</text>
</comment>
<dbReference type="Gene3D" id="1.10.580.10">
    <property type="entry name" value="Citrate Synthase, domain 1"/>
    <property type="match status" value="1"/>
</dbReference>
<reference evidence="7" key="1">
    <citation type="journal article" date="2020" name="Appl. Environ. Microbiol.">
        <title>Medium-Chain Fatty Acid Synthesis by 'Candidatus Weimeria bifida' gen. nov., sp. nov., and 'Candidatus Pseudoramibacter fermentans' sp. nov.</title>
        <authorList>
            <person name="Scarborough M.J."/>
            <person name="Myers K.S."/>
            <person name="Donohue T.J."/>
            <person name="Noguera D.R."/>
        </authorList>
    </citation>
    <scope>NUCLEOTIDE SEQUENCE</scope>
    <source>
        <strain evidence="7">LCO1.1</strain>
    </source>
</reference>
<evidence type="ECO:0000256" key="1">
    <source>
        <dbReference type="ARBA" id="ARBA00005163"/>
    </source>
</evidence>
<gene>
    <name evidence="7" type="ORF">FRC54_02980</name>
</gene>
<comment type="caution">
    <text evidence="7">The sequence shown here is derived from an EMBL/GenBank/DDBJ whole genome shotgun (WGS) entry which is preliminary data.</text>
</comment>
<dbReference type="Pfam" id="PF00285">
    <property type="entry name" value="Citrate_synt"/>
    <property type="match status" value="1"/>
</dbReference>
<dbReference type="PIRSF" id="PIRSF001369">
    <property type="entry name" value="Citrate_synth"/>
    <property type="match status" value="1"/>
</dbReference>